<keyword evidence="3" id="KW-1185">Reference proteome</keyword>
<comment type="caution">
    <text evidence="2">The sequence shown here is derived from an EMBL/GenBank/DDBJ whole genome shotgun (WGS) entry which is preliminary data.</text>
</comment>
<evidence type="ECO:0000259" key="1">
    <source>
        <dbReference type="PROSITE" id="PS50943"/>
    </source>
</evidence>
<evidence type="ECO:0000313" key="3">
    <source>
        <dbReference type="Proteomes" id="UP000253303"/>
    </source>
</evidence>
<proteinExistence type="predicted"/>
<organism evidence="2 3">
    <name type="scientific">Spongiactinospora rosea</name>
    <dbReference type="NCBI Taxonomy" id="2248750"/>
    <lineage>
        <taxon>Bacteria</taxon>
        <taxon>Bacillati</taxon>
        <taxon>Actinomycetota</taxon>
        <taxon>Actinomycetes</taxon>
        <taxon>Streptosporangiales</taxon>
        <taxon>Streptosporangiaceae</taxon>
        <taxon>Spongiactinospora</taxon>
    </lineage>
</organism>
<dbReference type="RefSeq" id="WP_113982068.1">
    <property type="nucleotide sequence ID" value="NZ_QMEY01000007.1"/>
</dbReference>
<dbReference type="CDD" id="cd00093">
    <property type="entry name" value="HTH_XRE"/>
    <property type="match status" value="1"/>
</dbReference>
<sequence>MSADSTDSIDSTDPAANEFGARLRELREAPPYWSRSDLARRIREAAHPGDEIPHVASLVASIKQWESGQHMPGRKYRPLLARALGVSVPDLFGTAPGTDSVMDDELDALELARRVAASDVGADTLDRLEAAFDDLATAYQGTPPGVLLDRTRRHLGYVGRLLDGHKTRKTLAEHRRLVVAGGWLSLLAATCHIDLDQRAAGAARLRTAARLAREADHAELAAWCLETRAWQALTHADHRGALALAQAAREAAPRGSSAYVQATAQEGRVWARLGDGPQTRNALTRVARLVSPMPVPDRPEHHYRYDPAKSDAYTATTLAWVGDPAAVEYAREVLARLEHRPRRAASARLDLALALLATDEPDEAVAVTMESMASGRLVPSNHWRAAEIIAAVEARRLASAAELRDAYREFCGR</sequence>
<reference evidence="2 3" key="1">
    <citation type="submission" date="2018-06" db="EMBL/GenBank/DDBJ databases">
        <title>Sphaerisporangium craniellae sp. nov., isolated from a marine sponge in the South China Sea.</title>
        <authorList>
            <person name="Li L."/>
        </authorList>
    </citation>
    <scope>NUCLEOTIDE SEQUENCE [LARGE SCALE GENOMIC DNA]</scope>
    <source>
        <strain evidence="2 3">LHW63015</strain>
    </source>
</reference>
<dbReference type="InterPro" id="IPR001387">
    <property type="entry name" value="Cro/C1-type_HTH"/>
</dbReference>
<evidence type="ECO:0000313" key="2">
    <source>
        <dbReference type="EMBL" id="RBQ18594.1"/>
    </source>
</evidence>
<dbReference type="AlphaFoldDB" id="A0A366LZ54"/>
<feature type="domain" description="HTH cro/C1-type" evidence="1">
    <location>
        <begin position="59"/>
        <end position="91"/>
    </location>
</feature>
<dbReference type="OrthoDB" id="3213425at2"/>
<dbReference type="SMART" id="SM00530">
    <property type="entry name" value="HTH_XRE"/>
    <property type="match status" value="1"/>
</dbReference>
<accession>A0A366LZ54</accession>
<dbReference type="GO" id="GO:0003677">
    <property type="term" value="F:DNA binding"/>
    <property type="evidence" value="ECO:0007669"/>
    <property type="project" value="InterPro"/>
</dbReference>
<gene>
    <name evidence="2" type="ORF">DP939_19070</name>
</gene>
<name>A0A366LZ54_9ACTN</name>
<dbReference type="InterPro" id="IPR010982">
    <property type="entry name" value="Lambda_DNA-bd_dom_sf"/>
</dbReference>
<dbReference type="PROSITE" id="PS50943">
    <property type="entry name" value="HTH_CROC1"/>
    <property type="match status" value="1"/>
</dbReference>
<dbReference type="EMBL" id="QMEY01000007">
    <property type="protein sequence ID" value="RBQ18594.1"/>
    <property type="molecule type" value="Genomic_DNA"/>
</dbReference>
<dbReference type="Proteomes" id="UP000253303">
    <property type="component" value="Unassembled WGS sequence"/>
</dbReference>
<dbReference type="SUPFAM" id="SSF47413">
    <property type="entry name" value="lambda repressor-like DNA-binding domains"/>
    <property type="match status" value="1"/>
</dbReference>
<dbReference type="Gene3D" id="1.10.260.40">
    <property type="entry name" value="lambda repressor-like DNA-binding domains"/>
    <property type="match status" value="1"/>
</dbReference>
<protein>
    <submittedName>
        <fullName evidence="2">Transcriptional regulator</fullName>
    </submittedName>
</protein>